<dbReference type="PROSITE" id="PS00217">
    <property type="entry name" value="SUGAR_TRANSPORT_2"/>
    <property type="match status" value="1"/>
</dbReference>
<dbReference type="Pfam" id="PF00083">
    <property type="entry name" value="Sugar_tr"/>
    <property type="match status" value="1"/>
</dbReference>
<keyword evidence="8" id="KW-1185">Reference proteome</keyword>
<accession>A0A8K0GAV5</accession>
<evidence type="ECO:0000256" key="3">
    <source>
        <dbReference type="ARBA" id="ARBA00022989"/>
    </source>
</evidence>
<dbReference type="SUPFAM" id="SSF103473">
    <property type="entry name" value="MFS general substrate transporter"/>
    <property type="match status" value="1"/>
</dbReference>
<feature type="transmembrane region" description="Helical" evidence="5">
    <location>
        <begin position="28"/>
        <end position="50"/>
    </location>
</feature>
<evidence type="ECO:0000313" key="7">
    <source>
        <dbReference type="EMBL" id="KAF2892679.1"/>
    </source>
</evidence>
<keyword evidence="2 5" id="KW-0812">Transmembrane</keyword>
<dbReference type="Gene3D" id="1.20.1250.20">
    <property type="entry name" value="MFS general substrate transporter like domains"/>
    <property type="match status" value="1"/>
</dbReference>
<name>A0A8K0GAV5_IGNLU</name>
<evidence type="ECO:0000256" key="5">
    <source>
        <dbReference type="SAM" id="Phobius"/>
    </source>
</evidence>
<feature type="transmembrane region" description="Helical" evidence="5">
    <location>
        <begin position="70"/>
        <end position="92"/>
    </location>
</feature>
<dbReference type="Proteomes" id="UP000801492">
    <property type="component" value="Unassembled WGS sequence"/>
</dbReference>
<reference evidence="7" key="1">
    <citation type="submission" date="2019-08" db="EMBL/GenBank/DDBJ databases">
        <title>The genome of the North American firefly Photinus pyralis.</title>
        <authorList>
            <consortium name="Photinus pyralis genome working group"/>
            <person name="Fallon T.R."/>
            <person name="Sander Lower S.E."/>
            <person name="Weng J.-K."/>
        </authorList>
    </citation>
    <scope>NUCLEOTIDE SEQUENCE</scope>
    <source>
        <strain evidence="7">TRF0915ILg1</strain>
        <tissue evidence="7">Whole body</tissue>
    </source>
</reference>
<keyword evidence="4 5" id="KW-0472">Membrane</keyword>
<feature type="transmembrane region" description="Helical" evidence="5">
    <location>
        <begin position="183"/>
        <end position="201"/>
    </location>
</feature>
<evidence type="ECO:0000256" key="4">
    <source>
        <dbReference type="ARBA" id="ARBA00023136"/>
    </source>
</evidence>
<feature type="transmembrane region" description="Helical" evidence="5">
    <location>
        <begin position="99"/>
        <end position="118"/>
    </location>
</feature>
<dbReference type="PROSITE" id="PS50850">
    <property type="entry name" value="MFS"/>
    <property type="match status" value="1"/>
</dbReference>
<dbReference type="InterPro" id="IPR020846">
    <property type="entry name" value="MFS_dom"/>
</dbReference>
<dbReference type="InterPro" id="IPR005828">
    <property type="entry name" value="MFS_sugar_transport-like"/>
</dbReference>
<dbReference type="PANTHER" id="PTHR48021:SF1">
    <property type="entry name" value="GH07001P-RELATED"/>
    <property type="match status" value="1"/>
</dbReference>
<feature type="non-terminal residue" evidence="7">
    <location>
        <position position="265"/>
    </location>
</feature>
<sequence>MSDDGLRSIQSNSQPNELRNQGKRLPQYIATASALLGALAGGSVLGWTGNITEELEKDGFNNIKIDSSEIKWIGSCATLGAMAMCFPTGFLCEKLGRKLAILVLAVMFIAGWLFIIFANSVSMIYVGRIITGMASGAFLPASAVYLSELVEKEIRGGLVTIGGCLPLGIMLTYILGFALNPKLYTIVLAVISVLFLIAFLFQPETPIYSMKRGEEEKARLTLIRMRGDSYDVDAELREIKAAIENDKKSKISFRDSLRKRSTRRA</sequence>
<feature type="domain" description="Major facilitator superfamily (MFS) profile" evidence="6">
    <location>
        <begin position="26"/>
        <end position="265"/>
    </location>
</feature>
<dbReference type="InterPro" id="IPR050549">
    <property type="entry name" value="MFS_Trehalose_Transporter"/>
</dbReference>
<dbReference type="OrthoDB" id="6612291at2759"/>
<comment type="subcellular location">
    <subcellularLocation>
        <location evidence="1">Membrane</location>
        <topology evidence="1">Multi-pass membrane protein</topology>
    </subcellularLocation>
</comment>
<organism evidence="7 8">
    <name type="scientific">Ignelater luminosus</name>
    <name type="common">Cucubano</name>
    <name type="synonym">Pyrophorus luminosus</name>
    <dbReference type="NCBI Taxonomy" id="2038154"/>
    <lineage>
        <taxon>Eukaryota</taxon>
        <taxon>Metazoa</taxon>
        <taxon>Ecdysozoa</taxon>
        <taxon>Arthropoda</taxon>
        <taxon>Hexapoda</taxon>
        <taxon>Insecta</taxon>
        <taxon>Pterygota</taxon>
        <taxon>Neoptera</taxon>
        <taxon>Endopterygota</taxon>
        <taxon>Coleoptera</taxon>
        <taxon>Polyphaga</taxon>
        <taxon>Elateriformia</taxon>
        <taxon>Elateroidea</taxon>
        <taxon>Elateridae</taxon>
        <taxon>Agrypninae</taxon>
        <taxon>Pyrophorini</taxon>
        <taxon>Ignelater</taxon>
    </lineage>
</organism>
<keyword evidence="3 5" id="KW-1133">Transmembrane helix</keyword>
<feature type="transmembrane region" description="Helical" evidence="5">
    <location>
        <begin position="158"/>
        <end position="177"/>
    </location>
</feature>
<evidence type="ECO:0000313" key="8">
    <source>
        <dbReference type="Proteomes" id="UP000801492"/>
    </source>
</evidence>
<evidence type="ECO:0000256" key="2">
    <source>
        <dbReference type="ARBA" id="ARBA00022692"/>
    </source>
</evidence>
<comment type="caution">
    <text evidence="7">The sequence shown here is derived from an EMBL/GenBank/DDBJ whole genome shotgun (WGS) entry which is preliminary data.</text>
</comment>
<protein>
    <recommendedName>
        <fullName evidence="6">Major facilitator superfamily (MFS) profile domain-containing protein</fullName>
    </recommendedName>
</protein>
<dbReference type="AlphaFoldDB" id="A0A8K0GAV5"/>
<dbReference type="EMBL" id="VTPC01008594">
    <property type="protein sequence ID" value="KAF2892679.1"/>
    <property type="molecule type" value="Genomic_DNA"/>
</dbReference>
<dbReference type="InterPro" id="IPR005829">
    <property type="entry name" value="Sugar_transporter_CS"/>
</dbReference>
<dbReference type="GO" id="GO:0016020">
    <property type="term" value="C:membrane"/>
    <property type="evidence" value="ECO:0007669"/>
    <property type="project" value="UniProtKB-SubCell"/>
</dbReference>
<evidence type="ECO:0000259" key="6">
    <source>
        <dbReference type="PROSITE" id="PS50850"/>
    </source>
</evidence>
<dbReference type="PANTHER" id="PTHR48021">
    <property type="match status" value="1"/>
</dbReference>
<evidence type="ECO:0000256" key="1">
    <source>
        <dbReference type="ARBA" id="ARBA00004141"/>
    </source>
</evidence>
<dbReference type="InterPro" id="IPR036259">
    <property type="entry name" value="MFS_trans_sf"/>
</dbReference>
<feature type="transmembrane region" description="Helical" evidence="5">
    <location>
        <begin position="124"/>
        <end position="146"/>
    </location>
</feature>
<proteinExistence type="predicted"/>
<gene>
    <name evidence="7" type="ORF">ILUMI_13496</name>
</gene>
<dbReference type="GO" id="GO:0022857">
    <property type="term" value="F:transmembrane transporter activity"/>
    <property type="evidence" value="ECO:0007669"/>
    <property type="project" value="InterPro"/>
</dbReference>